<sequence>MPDIECDIHSAFGPYRQLFHPRPSLARTTTISKNLKAP</sequence>
<evidence type="ECO:0000313" key="1">
    <source>
        <dbReference type="EMBL" id="JAC74774.1"/>
    </source>
</evidence>
<dbReference type="EMBL" id="GBEZ01010961">
    <property type="protein sequence ID" value="JAC74774.1"/>
    <property type="molecule type" value="Transcribed_RNA"/>
</dbReference>
<proteinExistence type="predicted"/>
<protein>
    <submittedName>
        <fullName evidence="1">Uncharacterized protein</fullName>
    </submittedName>
</protein>
<name>A0A061RVJ0_9CHLO</name>
<organism evidence="1">
    <name type="scientific">Tetraselmis sp. GSL018</name>
    <dbReference type="NCBI Taxonomy" id="582737"/>
    <lineage>
        <taxon>Eukaryota</taxon>
        <taxon>Viridiplantae</taxon>
        <taxon>Chlorophyta</taxon>
        <taxon>core chlorophytes</taxon>
        <taxon>Chlorodendrophyceae</taxon>
        <taxon>Chlorodendrales</taxon>
        <taxon>Chlorodendraceae</taxon>
        <taxon>Tetraselmis</taxon>
    </lineage>
</organism>
<dbReference type="AlphaFoldDB" id="A0A061RVJ0"/>
<gene>
    <name evidence="1" type="ORF">TSPGSL018_25044</name>
</gene>
<reference evidence="1" key="1">
    <citation type="submission" date="2014-05" db="EMBL/GenBank/DDBJ databases">
        <title>The transcriptome of the halophilic microalga Tetraselmis sp. GSL018 isolated from the Great Salt Lake, Utah.</title>
        <authorList>
            <person name="Jinkerson R.E."/>
            <person name="D'Adamo S."/>
            <person name="Posewitz M.C."/>
        </authorList>
    </citation>
    <scope>NUCLEOTIDE SEQUENCE</scope>
    <source>
        <strain evidence="1">GSL018</strain>
    </source>
</reference>
<accession>A0A061RVJ0</accession>